<name>M0G9E8_HALPT</name>
<evidence type="ECO:0000313" key="3">
    <source>
        <dbReference type="Proteomes" id="UP000011559"/>
    </source>
</evidence>
<comment type="caution">
    <text evidence="2">The sequence shown here is derived from an EMBL/GenBank/DDBJ whole genome shotgun (WGS) entry which is preliminary data.</text>
</comment>
<evidence type="ECO:0000256" key="1">
    <source>
        <dbReference type="SAM" id="Phobius"/>
    </source>
</evidence>
<proteinExistence type="predicted"/>
<feature type="transmembrane region" description="Helical" evidence="1">
    <location>
        <begin position="27"/>
        <end position="51"/>
    </location>
</feature>
<dbReference type="AlphaFoldDB" id="M0G9E8"/>
<accession>M0G9E8</accession>
<keyword evidence="1" id="KW-0472">Membrane</keyword>
<keyword evidence="1" id="KW-1133">Transmembrane helix</keyword>
<keyword evidence="3" id="KW-1185">Reference proteome</keyword>
<gene>
    <name evidence="2" type="ORF">C457_10486</name>
</gene>
<protein>
    <submittedName>
        <fullName evidence="2">Uncharacterized protein</fullName>
    </submittedName>
</protein>
<reference evidence="2 3" key="1">
    <citation type="journal article" date="2014" name="PLoS Genet.">
        <title>Phylogenetically driven sequencing of extremely halophilic archaea reveals strategies for static and dynamic osmo-response.</title>
        <authorList>
            <person name="Becker E.A."/>
            <person name="Seitzer P.M."/>
            <person name="Tritt A."/>
            <person name="Larsen D."/>
            <person name="Krusor M."/>
            <person name="Yao A.I."/>
            <person name="Wu D."/>
            <person name="Madern D."/>
            <person name="Eisen J.A."/>
            <person name="Darling A.E."/>
            <person name="Facciotti M.T."/>
        </authorList>
    </citation>
    <scope>NUCLEOTIDE SEQUENCE [LARGE SCALE GENOMIC DNA]</scope>
    <source>
        <strain evidence="3">DSM 18310 / JCM 13924 / TL6</strain>
    </source>
</reference>
<evidence type="ECO:0000313" key="2">
    <source>
        <dbReference type="EMBL" id="ELZ68835.1"/>
    </source>
</evidence>
<sequence length="213" mass="24588">MEIVARCGGIVEKTLIVWFLIWIDMELAAILEFASSVGIFGLFASFSIAYWRYNRKQEDQREAVKRAIFTELLSTDHLDRAYATLFPDDKEDPSTGVDYNQKEGIPANQFLQTNIGESYSDQFGLLKTEEIEAVTAYYTEAENLREAIRARRMFELSLKESHDIVAAEMGDVVAGEIREVKERRDRVLRMWCSEFDHTLDELMEEDIYVKTAS</sequence>
<dbReference type="EMBL" id="AOLG01000031">
    <property type="protein sequence ID" value="ELZ68835.1"/>
    <property type="molecule type" value="Genomic_DNA"/>
</dbReference>
<dbReference type="Proteomes" id="UP000011559">
    <property type="component" value="Unassembled WGS sequence"/>
</dbReference>
<keyword evidence="1" id="KW-0812">Transmembrane</keyword>
<organism evidence="2 3">
    <name type="scientific">Haloferax prahovense (strain DSM 18310 / JCM 13924 / TL6)</name>
    <dbReference type="NCBI Taxonomy" id="1227461"/>
    <lineage>
        <taxon>Archaea</taxon>
        <taxon>Methanobacteriati</taxon>
        <taxon>Methanobacteriota</taxon>
        <taxon>Stenosarchaea group</taxon>
        <taxon>Halobacteria</taxon>
        <taxon>Halobacteriales</taxon>
        <taxon>Haloferacaceae</taxon>
        <taxon>Haloferax</taxon>
    </lineage>
</organism>